<evidence type="ECO:0000256" key="1">
    <source>
        <dbReference type="ARBA" id="ARBA00022472"/>
    </source>
</evidence>
<keyword evidence="2 5" id="KW-0889">Transcription antitermination</keyword>
<dbReference type="Pfam" id="PF02357">
    <property type="entry name" value="NusG"/>
    <property type="match status" value="1"/>
</dbReference>
<dbReference type="InterPro" id="IPR008991">
    <property type="entry name" value="Translation_prot_SH3-like_sf"/>
</dbReference>
<reference evidence="9 10" key="1">
    <citation type="journal article" date="2022" name="Nat. Microbiol.">
        <title>The microbiome of a bacterivorous marine choanoflagellate contains a resource-demanding obligate bacterial associate.</title>
        <authorList>
            <person name="Needham D.M."/>
            <person name="Poirier C."/>
            <person name="Bachy C."/>
            <person name="George E.E."/>
            <person name="Wilken S."/>
            <person name="Yung C.C.M."/>
            <person name="Limardo A.J."/>
            <person name="Morando M."/>
            <person name="Sudek L."/>
            <person name="Malmstrom R.R."/>
            <person name="Keeling P.J."/>
            <person name="Santoro A.E."/>
            <person name="Worden A.Z."/>
        </authorList>
    </citation>
    <scope>NUCLEOTIDE SEQUENCE [LARGE SCALE GENOMIC DNA]</scope>
    <source>
        <strain evidence="9 10">Comchoano-2</strain>
    </source>
</reference>
<dbReference type="InterPro" id="IPR005824">
    <property type="entry name" value="KOW"/>
</dbReference>
<dbReference type="PANTHER" id="PTHR30265">
    <property type="entry name" value="RHO-INTERACTING TRANSCRIPTION TERMINATION FACTOR NUSG"/>
    <property type="match status" value="1"/>
</dbReference>
<dbReference type="CDD" id="cd06091">
    <property type="entry name" value="KOW_NusG"/>
    <property type="match status" value="1"/>
</dbReference>
<dbReference type="InterPro" id="IPR043425">
    <property type="entry name" value="NusG-like"/>
</dbReference>
<dbReference type="InterPro" id="IPR036735">
    <property type="entry name" value="NGN_dom_sf"/>
</dbReference>
<sequence>MSSEEKQLSWYAVQVATGFESKMIQEIASKISLEGLGESFGDMVVPTEEVIELKNGKKRKVVKKLIPGYIFIQMDMNDEAWFLVRNATKVLGFLGAKKGKKPLPMPANEVENMLNRDKKAEEDKPRLSVVFDYGELVRVSSGPFADFQGSVEDIIHEKQRLVVSVMIFGRSTPVELEFGQVEKIT</sequence>
<protein>
    <recommendedName>
        <fullName evidence="5 6">Transcription termination/antitermination protein NusG</fullName>
    </recommendedName>
</protein>
<dbReference type="InterPro" id="IPR047050">
    <property type="entry name" value="NGN"/>
</dbReference>
<dbReference type="Gene3D" id="3.30.70.940">
    <property type="entry name" value="NusG, N-terminal domain"/>
    <property type="match status" value="1"/>
</dbReference>
<keyword evidence="1 5" id="KW-0806">Transcription termination</keyword>
<evidence type="ECO:0000256" key="6">
    <source>
        <dbReference type="NCBIfam" id="TIGR00922"/>
    </source>
</evidence>
<dbReference type="CDD" id="cd09891">
    <property type="entry name" value="NGN_Bact_1"/>
    <property type="match status" value="1"/>
</dbReference>
<dbReference type="RefSeq" id="WP_258569579.1">
    <property type="nucleotide sequence ID" value="NZ_JAKUDN010000002.1"/>
</dbReference>
<evidence type="ECO:0000259" key="8">
    <source>
        <dbReference type="SMART" id="SM00738"/>
    </source>
</evidence>
<evidence type="ECO:0000256" key="5">
    <source>
        <dbReference type="HAMAP-Rule" id="MF_00948"/>
    </source>
</evidence>
<comment type="similarity">
    <text evidence="5 7">Belongs to the NusG family.</text>
</comment>
<dbReference type="Gene3D" id="2.30.30.30">
    <property type="match status" value="1"/>
</dbReference>
<dbReference type="Proteomes" id="UP001320768">
    <property type="component" value="Unassembled WGS sequence"/>
</dbReference>
<evidence type="ECO:0000256" key="3">
    <source>
        <dbReference type="ARBA" id="ARBA00023015"/>
    </source>
</evidence>
<organism evidence="9 10">
    <name type="scientific">Candidatus Synchoanobacter obligatus</name>
    <dbReference type="NCBI Taxonomy" id="2919597"/>
    <lineage>
        <taxon>Bacteria</taxon>
        <taxon>Pseudomonadati</taxon>
        <taxon>Pseudomonadota</taxon>
        <taxon>Gammaproteobacteria</taxon>
        <taxon>Candidatus Comchoanobacterales</taxon>
        <taxon>Candidatus Comchoanobacteraceae</taxon>
        <taxon>Candidatus Synchoanobacter</taxon>
    </lineage>
</organism>
<evidence type="ECO:0000256" key="2">
    <source>
        <dbReference type="ARBA" id="ARBA00022814"/>
    </source>
</evidence>
<accession>A0ABT1L5V8</accession>
<keyword evidence="4 5" id="KW-0804">Transcription</keyword>
<dbReference type="PANTHER" id="PTHR30265:SF2">
    <property type="entry name" value="TRANSCRIPTION TERMINATION_ANTITERMINATION PROTEIN NUSG"/>
    <property type="match status" value="1"/>
</dbReference>
<evidence type="ECO:0000256" key="7">
    <source>
        <dbReference type="RuleBase" id="RU000538"/>
    </source>
</evidence>
<feature type="domain" description="NusG-like N-terminal" evidence="8">
    <location>
        <begin position="7"/>
        <end position="117"/>
    </location>
</feature>
<dbReference type="InterPro" id="IPR006645">
    <property type="entry name" value="NGN-like_dom"/>
</dbReference>
<dbReference type="SUPFAM" id="SSF50104">
    <property type="entry name" value="Translation proteins SH3-like domain"/>
    <property type="match status" value="1"/>
</dbReference>
<dbReference type="SMART" id="SM00738">
    <property type="entry name" value="NGN"/>
    <property type="match status" value="1"/>
</dbReference>
<dbReference type="NCBIfam" id="TIGR00922">
    <property type="entry name" value="nusG"/>
    <property type="match status" value="1"/>
</dbReference>
<comment type="function">
    <text evidence="5 7">Participates in transcription elongation, termination and antitermination.</text>
</comment>
<evidence type="ECO:0000313" key="9">
    <source>
        <dbReference type="EMBL" id="MCP8352474.1"/>
    </source>
</evidence>
<evidence type="ECO:0000256" key="4">
    <source>
        <dbReference type="ARBA" id="ARBA00023163"/>
    </source>
</evidence>
<keyword evidence="3 5" id="KW-0805">Transcription regulation</keyword>
<dbReference type="InterPro" id="IPR015869">
    <property type="entry name" value="Transcrpt_antiterm_NusG_bac_CS"/>
</dbReference>
<dbReference type="InterPro" id="IPR001062">
    <property type="entry name" value="Transcrpt_antiterm_NusG"/>
</dbReference>
<dbReference type="Pfam" id="PF00467">
    <property type="entry name" value="KOW"/>
    <property type="match status" value="1"/>
</dbReference>
<dbReference type="HAMAP" id="MF_00948">
    <property type="entry name" value="NusG"/>
    <property type="match status" value="1"/>
</dbReference>
<dbReference type="SUPFAM" id="SSF82679">
    <property type="entry name" value="N-utilization substance G protein NusG, N-terminal domain"/>
    <property type="match status" value="1"/>
</dbReference>
<dbReference type="EMBL" id="JAKUDN010000002">
    <property type="protein sequence ID" value="MCP8352474.1"/>
    <property type="molecule type" value="Genomic_DNA"/>
</dbReference>
<proteinExistence type="inferred from homology"/>
<gene>
    <name evidence="5 9" type="primary">nusG</name>
    <name evidence="9" type="ORF">MKS91_04150</name>
</gene>
<dbReference type="PROSITE" id="PS01014">
    <property type="entry name" value="NUSG"/>
    <property type="match status" value="1"/>
</dbReference>
<name>A0ABT1L5V8_9GAMM</name>
<evidence type="ECO:0000313" key="10">
    <source>
        <dbReference type="Proteomes" id="UP001320768"/>
    </source>
</evidence>
<comment type="caution">
    <text evidence="9">The sequence shown here is derived from an EMBL/GenBank/DDBJ whole genome shotgun (WGS) entry which is preliminary data.</text>
</comment>
<keyword evidence="10" id="KW-1185">Reference proteome</keyword>
<dbReference type="PRINTS" id="PR00338">
    <property type="entry name" value="NUSGTNSCPFCT"/>
</dbReference>
<dbReference type="InterPro" id="IPR014722">
    <property type="entry name" value="Rib_uL2_dom2"/>
</dbReference>